<dbReference type="Pfam" id="PF08241">
    <property type="entry name" value="Methyltransf_11"/>
    <property type="match status" value="1"/>
</dbReference>
<gene>
    <name evidence="5" type="ORF">ENJ96_10000</name>
</gene>
<evidence type="ECO:0000256" key="3">
    <source>
        <dbReference type="ARBA" id="ARBA00022691"/>
    </source>
</evidence>
<dbReference type="Proteomes" id="UP000886101">
    <property type="component" value="Unassembled WGS sequence"/>
</dbReference>
<proteinExistence type="predicted"/>
<dbReference type="GO" id="GO:0032259">
    <property type="term" value="P:methylation"/>
    <property type="evidence" value="ECO:0007669"/>
    <property type="project" value="UniProtKB-KW"/>
</dbReference>
<protein>
    <submittedName>
        <fullName evidence="5">Class I SAM-dependent methyltransferase</fullName>
    </submittedName>
</protein>
<dbReference type="InterPro" id="IPR026170">
    <property type="entry name" value="FAM173A/B"/>
</dbReference>
<dbReference type="InterPro" id="IPR013216">
    <property type="entry name" value="Methyltransf_11"/>
</dbReference>
<dbReference type="AlphaFoldDB" id="A0A7V5U3M3"/>
<accession>A0A7V5U3M3</accession>
<dbReference type="Gene3D" id="3.40.50.150">
    <property type="entry name" value="Vaccinia Virus protein VP39"/>
    <property type="match status" value="1"/>
</dbReference>
<feature type="domain" description="Methyltransferase type 11" evidence="4">
    <location>
        <begin position="63"/>
        <end position="140"/>
    </location>
</feature>
<keyword evidence="3" id="KW-0949">S-adenosyl-L-methionine</keyword>
<dbReference type="PANTHER" id="PTHR13610:SF9">
    <property type="entry name" value="FI06469P"/>
    <property type="match status" value="1"/>
</dbReference>
<evidence type="ECO:0000313" key="5">
    <source>
        <dbReference type="EMBL" id="HHI98161.1"/>
    </source>
</evidence>
<comment type="caution">
    <text evidence="5">The sequence shown here is derived from an EMBL/GenBank/DDBJ whole genome shotgun (WGS) entry which is preliminary data.</text>
</comment>
<evidence type="ECO:0000256" key="2">
    <source>
        <dbReference type="ARBA" id="ARBA00022679"/>
    </source>
</evidence>
<dbReference type="PANTHER" id="PTHR13610">
    <property type="entry name" value="METHYLTRANSFERASE DOMAIN-CONTAINING PROTEIN"/>
    <property type="match status" value="1"/>
</dbReference>
<keyword evidence="1 5" id="KW-0489">Methyltransferase</keyword>
<dbReference type="InterPro" id="IPR029063">
    <property type="entry name" value="SAM-dependent_MTases_sf"/>
</dbReference>
<dbReference type="EMBL" id="DROK01000296">
    <property type="protein sequence ID" value="HHI98161.1"/>
    <property type="molecule type" value="Genomic_DNA"/>
</dbReference>
<sequence>MKLFIFGTLALLLPLAFLKLCYALGTVLVLRRTGGALFVSTSRAKIRAMLEALGPLSPETSFVDLGCGDGRLLRAMYRRFGILGVGYEINPWAYVLARLKNFLAGVPAEIRREDFFAANLKDYDLIFCYLFPDVLKDLAPKLRKEAKEGAVIVSANFPLPGWKPYLVLKEEDPIYFYRKGT</sequence>
<dbReference type="CDD" id="cd02440">
    <property type="entry name" value="AdoMet_MTases"/>
    <property type="match status" value="1"/>
</dbReference>
<dbReference type="SUPFAM" id="SSF53335">
    <property type="entry name" value="S-adenosyl-L-methionine-dependent methyltransferases"/>
    <property type="match status" value="1"/>
</dbReference>
<evidence type="ECO:0000256" key="1">
    <source>
        <dbReference type="ARBA" id="ARBA00022603"/>
    </source>
</evidence>
<dbReference type="GO" id="GO:0016279">
    <property type="term" value="F:protein-lysine N-methyltransferase activity"/>
    <property type="evidence" value="ECO:0007669"/>
    <property type="project" value="InterPro"/>
</dbReference>
<evidence type="ECO:0000259" key="4">
    <source>
        <dbReference type="Pfam" id="PF08241"/>
    </source>
</evidence>
<reference evidence="5" key="1">
    <citation type="journal article" date="2020" name="mSystems">
        <title>Genome- and Community-Level Interaction Insights into Carbon Utilization and Element Cycling Functions of Hydrothermarchaeota in Hydrothermal Sediment.</title>
        <authorList>
            <person name="Zhou Z."/>
            <person name="Liu Y."/>
            <person name="Xu W."/>
            <person name="Pan J."/>
            <person name="Luo Z.H."/>
            <person name="Li M."/>
        </authorList>
    </citation>
    <scope>NUCLEOTIDE SEQUENCE [LARGE SCALE GENOMIC DNA]</scope>
    <source>
        <strain evidence="5">HyVt-533</strain>
    </source>
</reference>
<name>A0A7V5U3M3_9BACT</name>
<organism evidence="5">
    <name type="scientific">Thermodesulfatator atlanticus</name>
    <dbReference type="NCBI Taxonomy" id="501497"/>
    <lineage>
        <taxon>Bacteria</taxon>
        <taxon>Pseudomonadati</taxon>
        <taxon>Thermodesulfobacteriota</taxon>
        <taxon>Thermodesulfobacteria</taxon>
        <taxon>Thermodesulfobacteriales</taxon>
        <taxon>Thermodesulfatatoraceae</taxon>
        <taxon>Thermodesulfatator</taxon>
    </lineage>
</organism>
<keyword evidence="2" id="KW-0808">Transferase</keyword>